<accession>A0AC58KPM3</accession>
<sequence>MIPNMWLKITYITLEAFIGLCAIVGNMLVVWVVKLNPSLRTTTFYFIVSLALADIAVGVLVIPLAIVISLNIKTHFYSCLFMSCILLIFTHASIMSLLAIAVDRYLRVKLTVRYRRVTTQRRIWLALGLCWLVSFLVGLAPMFGWNKRLTSRNPPNGTILSCSFPSVMSMDYMVFFSFLTWIFIPLLVMCAIYLNIFYIIRNKLSQNLSSSKETGISYGREFKTAKSLFLVLFLFALCWLPLSIINCILYSNVKVPDILICLGILLSHANSMMNPIIYACKIKKFQKTYILILKACSICRPADCLDPNIEQVPE</sequence>
<evidence type="ECO:0000313" key="1">
    <source>
        <dbReference type="Proteomes" id="UP001732720"/>
    </source>
</evidence>
<gene>
    <name evidence="2" type="primary">Adora3</name>
</gene>
<protein>
    <submittedName>
        <fullName evidence="2">Adenosine receptor A3 isoform X2</fullName>
    </submittedName>
</protein>
<organism evidence="1 2">
    <name type="scientific">Castor canadensis</name>
    <name type="common">American beaver</name>
    <dbReference type="NCBI Taxonomy" id="51338"/>
    <lineage>
        <taxon>Eukaryota</taxon>
        <taxon>Metazoa</taxon>
        <taxon>Chordata</taxon>
        <taxon>Craniata</taxon>
        <taxon>Vertebrata</taxon>
        <taxon>Euteleostomi</taxon>
        <taxon>Mammalia</taxon>
        <taxon>Eutheria</taxon>
        <taxon>Euarchontoglires</taxon>
        <taxon>Glires</taxon>
        <taxon>Rodentia</taxon>
        <taxon>Castorimorpha</taxon>
        <taxon>Castoridae</taxon>
        <taxon>Castor</taxon>
    </lineage>
</organism>
<reference evidence="2" key="1">
    <citation type="submission" date="2025-08" db="UniProtKB">
        <authorList>
            <consortium name="RefSeq"/>
        </authorList>
    </citation>
    <scope>IDENTIFICATION</scope>
</reference>
<keyword evidence="2" id="KW-0675">Receptor</keyword>
<name>A0AC58KPM3_CASCN</name>
<evidence type="ECO:0000313" key="2">
    <source>
        <dbReference type="RefSeq" id="XP_073906872.1"/>
    </source>
</evidence>
<dbReference type="RefSeq" id="XP_073906872.1">
    <property type="nucleotide sequence ID" value="XM_074050771.1"/>
</dbReference>
<dbReference type="Proteomes" id="UP001732720">
    <property type="component" value="Chromosome 12"/>
</dbReference>
<keyword evidence="1" id="KW-1185">Reference proteome</keyword>
<proteinExistence type="predicted"/>